<dbReference type="Gene3D" id="1.10.10.60">
    <property type="entry name" value="Homeodomain-like"/>
    <property type="match status" value="1"/>
</dbReference>
<dbReference type="STRING" id="1076596.A0U91_08020"/>
<feature type="compositionally biased region" description="Low complexity" evidence="1">
    <location>
        <begin position="59"/>
        <end position="86"/>
    </location>
</feature>
<dbReference type="Pfam" id="PF07750">
    <property type="entry name" value="GcrA"/>
    <property type="match status" value="1"/>
</dbReference>
<evidence type="ECO:0000313" key="2">
    <source>
        <dbReference type="EMBL" id="AQT04877.1"/>
    </source>
</evidence>
<feature type="compositionally biased region" description="Low complexity" evidence="1">
    <location>
        <begin position="96"/>
        <end position="114"/>
    </location>
</feature>
<name>A0A1U9LER8_9PROT</name>
<proteinExistence type="predicted"/>
<evidence type="ECO:0000256" key="1">
    <source>
        <dbReference type="SAM" id="MobiDB-lite"/>
    </source>
</evidence>
<dbReference type="EMBL" id="CP014687">
    <property type="protein sequence ID" value="AQT04877.1"/>
    <property type="molecule type" value="Genomic_DNA"/>
</dbReference>
<gene>
    <name evidence="2" type="ORF">A0U91_08020</name>
</gene>
<accession>A0A1U9LER8</accession>
<reference evidence="2 3" key="1">
    <citation type="submission" date="2016-03" db="EMBL/GenBank/DDBJ databases">
        <title>Acetic acid bacteria sequencing.</title>
        <authorList>
            <person name="Brandt J."/>
            <person name="Jakob F."/>
            <person name="Vogel R.F."/>
        </authorList>
    </citation>
    <scope>NUCLEOTIDE SEQUENCE [LARGE SCALE GENOMIC DNA]</scope>
    <source>
        <strain evidence="2 3">TMW2.1084</strain>
    </source>
</reference>
<sequence>MEWTDETIARLKELWAEGLSTAEIGRRLSITKNAVVGKAHRLSLPPRPSPIRRSDKSKAAPPESAVKAAPVAAAPVKDKAPQPVAPTADTQPAPVPAASVDAPASKPAAPQPKAAEVKPAKVEKAAAAPRTPAKPKTSLRSISDPEPKKRRGPSCCWPIGDPGTPGFHFCGATPLPGKPYCAEHAQIAYVKLRDRRDNVA</sequence>
<dbReference type="AlphaFoldDB" id="A0A1U9LER8"/>
<evidence type="ECO:0000313" key="3">
    <source>
        <dbReference type="Proteomes" id="UP000189055"/>
    </source>
</evidence>
<dbReference type="InterPro" id="IPR011681">
    <property type="entry name" value="GcrA"/>
</dbReference>
<dbReference type="Proteomes" id="UP000189055">
    <property type="component" value="Chromosome"/>
</dbReference>
<feature type="compositionally biased region" description="Low complexity" evidence="1">
    <location>
        <begin position="125"/>
        <end position="136"/>
    </location>
</feature>
<dbReference type="KEGG" id="aper:A0U91_08020"/>
<feature type="region of interest" description="Disordered" evidence="1">
    <location>
        <begin position="39"/>
        <end position="157"/>
    </location>
</feature>
<protein>
    <submittedName>
        <fullName evidence="2">GcrA cell cycle regulator</fullName>
    </submittedName>
</protein>
<dbReference type="RefSeq" id="WP_077930714.1">
    <property type="nucleotide sequence ID" value="NZ_CP014687.1"/>
</dbReference>
<feature type="compositionally biased region" description="Basic and acidic residues" evidence="1">
    <location>
        <begin position="115"/>
        <end position="124"/>
    </location>
</feature>
<organism evidence="2 3">
    <name type="scientific">Acetobacter persici</name>
    <dbReference type="NCBI Taxonomy" id="1076596"/>
    <lineage>
        <taxon>Bacteria</taxon>
        <taxon>Pseudomonadati</taxon>
        <taxon>Pseudomonadota</taxon>
        <taxon>Alphaproteobacteria</taxon>
        <taxon>Acetobacterales</taxon>
        <taxon>Acetobacteraceae</taxon>
        <taxon>Acetobacter</taxon>
    </lineage>
</organism>